<evidence type="ECO:0000313" key="3">
    <source>
        <dbReference type="EMBL" id="PWE30375.1"/>
    </source>
</evidence>
<feature type="signal peptide" evidence="2">
    <location>
        <begin position="1"/>
        <end position="19"/>
    </location>
</feature>
<feature type="transmembrane region" description="Helical" evidence="1">
    <location>
        <begin position="169"/>
        <end position="188"/>
    </location>
</feature>
<evidence type="ECO:0000256" key="1">
    <source>
        <dbReference type="SAM" id="Phobius"/>
    </source>
</evidence>
<dbReference type="EMBL" id="QEYD01000003">
    <property type="protein sequence ID" value="PWE30375.1"/>
    <property type="molecule type" value="Genomic_DNA"/>
</dbReference>
<name>A0A2U2CEP4_9RHOB</name>
<feature type="transmembrane region" description="Helical" evidence="1">
    <location>
        <begin position="61"/>
        <end position="83"/>
    </location>
</feature>
<sequence>MKRLALSGALALLAAPAMAHTGHGAEGLAHGLAHPFLGADHLLAMVAVGLWSGLVLPRRVWAGAAAFMTAMITGAALGFAGAALPMAEGMIALSVIVFGLLVVMARRGQPRALTAVSLAAIAAFGTAHGYAHAVEATGSAAAYVAGFLIASAVLHASGILAARALVTGRLAQILAGGAVVAAGALLVAG</sequence>
<organism evidence="3 4">
    <name type="scientific">Pararhodobacter marinus</name>
    <dbReference type="NCBI Taxonomy" id="2184063"/>
    <lineage>
        <taxon>Bacteria</taxon>
        <taxon>Pseudomonadati</taxon>
        <taxon>Pseudomonadota</taxon>
        <taxon>Alphaproteobacteria</taxon>
        <taxon>Rhodobacterales</taxon>
        <taxon>Paracoccaceae</taxon>
        <taxon>Pararhodobacter</taxon>
    </lineage>
</organism>
<keyword evidence="4" id="KW-1185">Reference proteome</keyword>
<dbReference type="GeneID" id="94364580"/>
<feature type="transmembrane region" description="Helical" evidence="1">
    <location>
        <begin position="140"/>
        <end position="162"/>
    </location>
</feature>
<feature type="transmembrane region" description="Helical" evidence="1">
    <location>
        <begin position="35"/>
        <end position="54"/>
    </location>
</feature>
<dbReference type="RefSeq" id="WP_109532519.1">
    <property type="nucleotide sequence ID" value="NZ_QEYD01000003.1"/>
</dbReference>
<reference evidence="3 4" key="1">
    <citation type="submission" date="2018-05" db="EMBL/GenBank/DDBJ databases">
        <title>Pararhodobacter marina sp. nov., isolated from deep-sea water of the Indian Ocean.</title>
        <authorList>
            <person name="Lai Q.Sr."/>
            <person name="Liu X."/>
            <person name="Shao Z."/>
        </authorList>
    </citation>
    <scope>NUCLEOTIDE SEQUENCE [LARGE SCALE GENOMIC DNA]</scope>
    <source>
        <strain evidence="3 4">CIC4N-9</strain>
    </source>
</reference>
<keyword evidence="2" id="KW-0732">Signal</keyword>
<comment type="caution">
    <text evidence="3">The sequence shown here is derived from an EMBL/GenBank/DDBJ whole genome shotgun (WGS) entry which is preliminary data.</text>
</comment>
<feature type="transmembrane region" description="Helical" evidence="1">
    <location>
        <begin position="112"/>
        <end position="134"/>
    </location>
</feature>
<dbReference type="InterPro" id="IPR007038">
    <property type="entry name" value="HupE_UreJ"/>
</dbReference>
<feature type="chain" id="PRO_5015439764" evidence="2">
    <location>
        <begin position="20"/>
        <end position="189"/>
    </location>
</feature>
<evidence type="ECO:0000256" key="2">
    <source>
        <dbReference type="SAM" id="SignalP"/>
    </source>
</evidence>
<proteinExistence type="predicted"/>
<dbReference type="Pfam" id="PF04955">
    <property type="entry name" value="HupE_UreJ"/>
    <property type="match status" value="1"/>
</dbReference>
<keyword evidence="1" id="KW-0812">Transmembrane</keyword>
<evidence type="ECO:0000313" key="4">
    <source>
        <dbReference type="Proteomes" id="UP000244940"/>
    </source>
</evidence>
<keyword evidence="1" id="KW-1133">Transmembrane helix</keyword>
<dbReference type="AlphaFoldDB" id="A0A2U2CEP4"/>
<keyword evidence="1" id="KW-0472">Membrane</keyword>
<accession>A0A2U2CEP4</accession>
<dbReference type="PIRSF" id="PIRSF016919">
    <property type="entry name" value="HupE_UreJ"/>
    <property type="match status" value="1"/>
</dbReference>
<dbReference type="OrthoDB" id="9808192at2"/>
<protein>
    <submittedName>
        <fullName evidence="3">Urease accessory protein UreJ</fullName>
    </submittedName>
</protein>
<gene>
    <name evidence="3" type="ORF">C4N9_06750</name>
</gene>
<dbReference type="Proteomes" id="UP000244940">
    <property type="component" value="Unassembled WGS sequence"/>
</dbReference>
<feature type="transmembrane region" description="Helical" evidence="1">
    <location>
        <begin position="89"/>
        <end position="105"/>
    </location>
</feature>